<accession>A0A6A5WIP9</accession>
<dbReference type="InterPro" id="IPR001138">
    <property type="entry name" value="Zn2Cys6_DnaBD"/>
</dbReference>
<evidence type="ECO:0000313" key="5">
    <source>
        <dbReference type="Proteomes" id="UP000799779"/>
    </source>
</evidence>
<protein>
    <recommendedName>
        <fullName evidence="3">Zn(2)-C6 fungal-type domain-containing protein</fullName>
    </recommendedName>
</protein>
<feature type="domain" description="Zn(2)-C6 fungal-type" evidence="3">
    <location>
        <begin position="12"/>
        <end position="56"/>
    </location>
</feature>
<dbReference type="PANTHER" id="PTHR37534">
    <property type="entry name" value="TRANSCRIPTIONAL ACTIVATOR PROTEIN UGA3"/>
    <property type="match status" value="1"/>
</dbReference>
<evidence type="ECO:0000259" key="3">
    <source>
        <dbReference type="SMART" id="SM00066"/>
    </source>
</evidence>
<dbReference type="Pfam" id="PF11951">
    <property type="entry name" value="Fungal_trans_2"/>
    <property type="match status" value="1"/>
</dbReference>
<dbReference type="SUPFAM" id="SSF57701">
    <property type="entry name" value="Zn2/Cys6 DNA-binding domain"/>
    <property type="match status" value="1"/>
</dbReference>
<dbReference type="Proteomes" id="UP000799779">
    <property type="component" value="Unassembled WGS sequence"/>
</dbReference>
<dbReference type="GO" id="GO:0005634">
    <property type="term" value="C:nucleus"/>
    <property type="evidence" value="ECO:0007669"/>
    <property type="project" value="UniProtKB-SubCell"/>
</dbReference>
<comment type="subcellular location">
    <subcellularLocation>
        <location evidence="1">Nucleus</location>
    </subcellularLocation>
</comment>
<dbReference type="PANTHER" id="PTHR37534:SF49">
    <property type="entry name" value="LYSINE BIOSYNTHESIS REGULATORY PROTEIN LYS14"/>
    <property type="match status" value="1"/>
</dbReference>
<dbReference type="GO" id="GO:0008270">
    <property type="term" value="F:zinc ion binding"/>
    <property type="evidence" value="ECO:0007669"/>
    <property type="project" value="InterPro"/>
</dbReference>
<reference evidence="4" key="1">
    <citation type="journal article" date="2020" name="Stud. Mycol.">
        <title>101 Dothideomycetes genomes: a test case for predicting lifestyles and emergence of pathogens.</title>
        <authorList>
            <person name="Haridas S."/>
            <person name="Albert R."/>
            <person name="Binder M."/>
            <person name="Bloem J."/>
            <person name="Labutti K."/>
            <person name="Salamov A."/>
            <person name="Andreopoulos B."/>
            <person name="Baker S."/>
            <person name="Barry K."/>
            <person name="Bills G."/>
            <person name="Bluhm B."/>
            <person name="Cannon C."/>
            <person name="Castanera R."/>
            <person name="Culley D."/>
            <person name="Daum C."/>
            <person name="Ezra D."/>
            <person name="Gonzalez J."/>
            <person name="Henrissat B."/>
            <person name="Kuo A."/>
            <person name="Liang C."/>
            <person name="Lipzen A."/>
            <person name="Lutzoni F."/>
            <person name="Magnuson J."/>
            <person name="Mondo S."/>
            <person name="Nolan M."/>
            <person name="Ohm R."/>
            <person name="Pangilinan J."/>
            <person name="Park H.-J."/>
            <person name="Ramirez L."/>
            <person name="Alfaro M."/>
            <person name="Sun H."/>
            <person name="Tritt A."/>
            <person name="Yoshinaga Y."/>
            <person name="Zwiers L.-H."/>
            <person name="Turgeon B."/>
            <person name="Goodwin S."/>
            <person name="Spatafora J."/>
            <person name="Crous P."/>
            <person name="Grigoriev I."/>
        </authorList>
    </citation>
    <scope>NUCLEOTIDE SEQUENCE</scope>
    <source>
        <strain evidence="4">CBS 123094</strain>
    </source>
</reference>
<evidence type="ECO:0000256" key="1">
    <source>
        <dbReference type="ARBA" id="ARBA00004123"/>
    </source>
</evidence>
<dbReference type="GO" id="GO:0045944">
    <property type="term" value="P:positive regulation of transcription by RNA polymerase II"/>
    <property type="evidence" value="ECO:0007669"/>
    <property type="project" value="TreeGrafter"/>
</dbReference>
<organism evidence="4 5">
    <name type="scientific">Amniculicola lignicola CBS 123094</name>
    <dbReference type="NCBI Taxonomy" id="1392246"/>
    <lineage>
        <taxon>Eukaryota</taxon>
        <taxon>Fungi</taxon>
        <taxon>Dikarya</taxon>
        <taxon>Ascomycota</taxon>
        <taxon>Pezizomycotina</taxon>
        <taxon>Dothideomycetes</taxon>
        <taxon>Pleosporomycetidae</taxon>
        <taxon>Pleosporales</taxon>
        <taxon>Amniculicolaceae</taxon>
        <taxon>Amniculicola</taxon>
    </lineage>
</organism>
<dbReference type="InterPro" id="IPR036864">
    <property type="entry name" value="Zn2-C6_fun-type_DNA-bd_sf"/>
</dbReference>
<gene>
    <name evidence="4" type="ORF">P154DRAFT_489655</name>
</gene>
<evidence type="ECO:0000256" key="2">
    <source>
        <dbReference type="ARBA" id="ARBA00023242"/>
    </source>
</evidence>
<name>A0A6A5WIP9_9PLEO</name>
<keyword evidence="5" id="KW-1185">Reference proteome</keyword>
<dbReference type="EMBL" id="ML977581">
    <property type="protein sequence ID" value="KAF2001723.1"/>
    <property type="molecule type" value="Genomic_DNA"/>
</dbReference>
<dbReference type="GO" id="GO:0000981">
    <property type="term" value="F:DNA-binding transcription factor activity, RNA polymerase II-specific"/>
    <property type="evidence" value="ECO:0007669"/>
    <property type="project" value="InterPro"/>
</dbReference>
<dbReference type="SMART" id="SM00066">
    <property type="entry name" value="GAL4"/>
    <property type="match status" value="1"/>
</dbReference>
<evidence type="ECO:0000313" key="4">
    <source>
        <dbReference type="EMBL" id="KAF2001723.1"/>
    </source>
</evidence>
<sequence>MNAKVGDPTLPPQGTHSLTTCLERKVGCDRALPECVNCTRSKRLCKGYHLKLAWPDKVDGRRKQKKYQALQIESPATYITQDGSFSFLNTTFNDLKSAKVNVQEIVEADTQVDSLTIAPPMPLHPSIPGLKGEGLYLSYWDSVLARMITTIDDNTNGFRFELMPMALSSSDTSSQSLLQATLALSAFHLGRPDEALRHKVRAIKSLSQSFQGGNVSKLVQMSACMMLCVYSVFDASDTTWNLHLQGARTITKTLSREEQESPAMQFLTSWFDYHDVFSSYSYASEVDPQMINVQIVLPGADFSNRKVIGLLGCSTELLKLISCINQLRALNTGVQRNTPEMLNHSLQIRKRLQSLSQEIHIAYGEATVTIDHDRITLTAELYRIAALLYLYEVAPPQAVPEHAVESLVRECFITLGQLEVCTSPWPLFILACNVTSDVDRLKTLGIIKTAEQKRHIGNYRLIKGIIEAVWKQQDLVVDEKNPRQIDWRKLIRPNSAVPSFI</sequence>
<proteinExistence type="predicted"/>
<dbReference type="OrthoDB" id="5130013at2759"/>
<dbReference type="GO" id="GO:0000976">
    <property type="term" value="F:transcription cis-regulatory region binding"/>
    <property type="evidence" value="ECO:0007669"/>
    <property type="project" value="TreeGrafter"/>
</dbReference>
<keyword evidence="2" id="KW-0539">Nucleus</keyword>
<dbReference type="Gene3D" id="4.10.240.10">
    <property type="entry name" value="Zn(2)-C6 fungal-type DNA-binding domain"/>
    <property type="match status" value="1"/>
</dbReference>
<dbReference type="AlphaFoldDB" id="A0A6A5WIP9"/>
<dbReference type="CDD" id="cd00067">
    <property type="entry name" value="GAL4"/>
    <property type="match status" value="1"/>
</dbReference>
<dbReference type="InterPro" id="IPR021858">
    <property type="entry name" value="Fun_TF"/>
</dbReference>